<proteinExistence type="predicted"/>
<keyword evidence="3" id="KW-1185">Reference proteome</keyword>
<dbReference type="Ensembl" id="ENSAMXT00000047086.1">
    <property type="protein sequence ID" value="ENSAMXP00000029639.1"/>
    <property type="gene ID" value="ENSAMXG00000029450.1"/>
</dbReference>
<protein>
    <submittedName>
        <fullName evidence="2">Uncharacterized protein</fullName>
    </submittedName>
</protein>
<reference evidence="3" key="1">
    <citation type="submission" date="2013-03" db="EMBL/GenBank/DDBJ databases">
        <authorList>
            <person name="Jeffery W."/>
            <person name="Warren W."/>
            <person name="Wilson R.K."/>
        </authorList>
    </citation>
    <scope>NUCLEOTIDE SEQUENCE</scope>
    <source>
        <strain evidence="3">female</strain>
    </source>
</reference>
<organism evidence="2 3">
    <name type="scientific">Astyanax mexicanus</name>
    <name type="common">Blind cave fish</name>
    <name type="synonym">Astyanax fasciatus mexicanus</name>
    <dbReference type="NCBI Taxonomy" id="7994"/>
    <lineage>
        <taxon>Eukaryota</taxon>
        <taxon>Metazoa</taxon>
        <taxon>Chordata</taxon>
        <taxon>Craniata</taxon>
        <taxon>Vertebrata</taxon>
        <taxon>Euteleostomi</taxon>
        <taxon>Actinopterygii</taxon>
        <taxon>Neopterygii</taxon>
        <taxon>Teleostei</taxon>
        <taxon>Ostariophysi</taxon>
        <taxon>Characiformes</taxon>
        <taxon>Characoidei</taxon>
        <taxon>Acestrorhamphidae</taxon>
        <taxon>Acestrorhamphinae</taxon>
        <taxon>Astyanax</taxon>
    </lineage>
</organism>
<dbReference type="InParanoid" id="A0A3B1IK73"/>
<feature type="region of interest" description="Disordered" evidence="1">
    <location>
        <begin position="1"/>
        <end position="55"/>
    </location>
</feature>
<dbReference type="AlphaFoldDB" id="A0A3B1IK73"/>
<evidence type="ECO:0000313" key="3">
    <source>
        <dbReference type="Proteomes" id="UP000018467"/>
    </source>
</evidence>
<accession>A0A3B1IK73</accession>
<sequence>MKNRPGEANGQKDQGAGQEAREREGERARESERGWGGVSAVFRSGWRQGEGGREGGLWRLFHADSTRERVGYTHTYTLSDTYMRERGGRKRATSSPSS</sequence>
<reference evidence="2" key="3">
    <citation type="submission" date="2025-08" db="UniProtKB">
        <authorList>
            <consortium name="Ensembl"/>
        </authorList>
    </citation>
    <scope>IDENTIFICATION</scope>
</reference>
<reference evidence="3" key="2">
    <citation type="journal article" date="2014" name="Nat. Commun.">
        <title>The cavefish genome reveals candidate genes for eye loss.</title>
        <authorList>
            <person name="McGaugh S.E."/>
            <person name="Gross J.B."/>
            <person name="Aken B."/>
            <person name="Blin M."/>
            <person name="Borowsky R."/>
            <person name="Chalopin D."/>
            <person name="Hinaux H."/>
            <person name="Jeffery W.R."/>
            <person name="Keene A."/>
            <person name="Ma L."/>
            <person name="Minx P."/>
            <person name="Murphy D."/>
            <person name="O'Quin K.E."/>
            <person name="Retaux S."/>
            <person name="Rohner N."/>
            <person name="Searle S.M."/>
            <person name="Stahl B.A."/>
            <person name="Tabin C."/>
            <person name="Volff J.N."/>
            <person name="Yoshizawa M."/>
            <person name="Warren W.C."/>
        </authorList>
    </citation>
    <scope>NUCLEOTIDE SEQUENCE [LARGE SCALE GENOMIC DNA]</scope>
    <source>
        <strain evidence="3">female</strain>
    </source>
</reference>
<evidence type="ECO:0000313" key="2">
    <source>
        <dbReference type="Ensembl" id="ENSAMXP00000029639.1"/>
    </source>
</evidence>
<evidence type="ECO:0000256" key="1">
    <source>
        <dbReference type="SAM" id="MobiDB-lite"/>
    </source>
</evidence>
<dbReference type="Bgee" id="ENSAMXG00000029450">
    <property type="expression patterns" value="Expressed in zone of skin and 2 other cell types or tissues"/>
</dbReference>
<feature type="compositionally biased region" description="Basic and acidic residues" evidence="1">
    <location>
        <begin position="19"/>
        <end position="33"/>
    </location>
</feature>
<reference evidence="2" key="4">
    <citation type="submission" date="2025-09" db="UniProtKB">
        <authorList>
            <consortium name="Ensembl"/>
        </authorList>
    </citation>
    <scope>IDENTIFICATION</scope>
</reference>
<name>A0A3B1IK73_ASTMX</name>
<dbReference type="Proteomes" id="UP000018467">
    <property type="component" value="Unassembled WGS sequence"/>
</dbReference>